<dbReference type="Gene3D" id="6.20.240.60">
    <property type="match status" value="1"/>
</dbReference>
<dbReference type="CDD" id="cd00118">
    <property type="entry name" value="LysM"/>
    <property type="match status" value="1"/>
</dbReference>
<dbReference type="Pfam" id="PF07486">
    <property type="entry name" value="Hydrolase_2"/>
    <property type="match status" value="1"/>
</dbReference>
<dbReference type="AlphaFoldDB" id="A0A9X3WMH1"/>
<evidence type="ECO:0000259" key="2">
    <source>
        <dbReference type="PROSITE" id="PS51782"/>
    </source>
</evidence>
<dbReference type="Proteomes" id="UP001145072">
    <property type="component" value="Unassembled WGS sequence"/>
</dbReference>
<evidence type="ECO:0000313" key="3">
    <source>
        <dbReference type="EMBL" id="MDC3420029.1"/>
    </source>
</evidence>
<gene>
    <name evidence="3" type="ORF">NC661_06570</name>
</gene>
<feature type="signal peptide" evidence="1">
    <location>
        <begin position="1"/>
        <end position="19"/>
    </location>
</feature>
<dbReference type="SUPFAM" id="SSF54106">
    <property type="entry name" value="LysM domain"/>
    <property type="match status" value="1"/>
</dbReference>
<feature type="chain" id="PRO_5040721163" evidence="1">
    <location>
        <begin position="20"/>
        <end position="189"/>
    </location>
</feature>
<organism evidence="3 4">
    <name type="scientific">Aquibacillus koreensis</name>
    <dbReference type="NCBI Taxonomy" id="279446"/>
    <lineage>
        <taxon>Bacteria</taxon>
        <taxon>Bacillati</taxon>
        <taxon>Bacillota</taxon>
        <taxon>Bacilli</taxon>
        <taxon>Bacillales</taxon>
        <taxon>Bacillaceae</taxon>
        <taxon>Aquibacillus</taxon>
    </lineage>
</organism>
<comment type="caution">
    <text evidence="3">The sequence shown here is derived from an EMBL/GenBank/DDBJ whole genome shotgun (WGS) entry which is preliminary data.</text>
</comment>
<dbReference type="Gene3D" id="3.10.350.10">
    <property type="entry name" value="LysM domain"/>
    <property type="match status" value="1"/>
</dbReference>
<name>A0A9X3WMH1_9BACI</name>
<dbReference type="EMBL" id="JAMQJZ010000004">
    <property type="protein sequence ID" value="MDC3420029.1"/>
    <property type="molecule type" value="Genomic_DNA"/>
</dbReference>
<dbReference type="SMART" id="SM00257">
    <property type="entry name" value="LysM"/>
    <property type="match status" value="1"/>
</dbReference>
<keyword evidence="3" id="KW-0378">Hydrolase</keyword>
<dbReference type="InterPro" id="IPR011105">
    <property type="entry name" value="Cell_wall_hydrolase_SleB"/>
</dbReference>
<keyword evidence="4" id="KW-1185">Reference proteome</keyword>
<dbReference type="InterPro" id="IPR042047">
    <property type="entry name" value="SleB_dom1"/>
</dbReference>
<sequence length="189" mass="20343">MIAATLSIGVLALPNMADAASYKVQSGDSFWKISNKFGVPLSSLLSTNNRTGSMLYAGETLIIPDTVTNAEKDLMARLVHAEAKGESYAGKVAVATVILNRVDHKEFPNTINSVINQRSAGGYYAFTPIQNGAINKPANAEAKRAVNEAIAFRGQGSGSLYFYNPETAKSKWILSREVTTTIGNHRFAK</sequence>
<dbReference type="InterPro" id="IPR018392">
    <property type="entry name" value="LysM"/>
</dbReference>
<feature type="domain" description="LysM" evidence="2">
    <location>
        <begin position="20"/>
        <end position="63"/>
    </location>
</feature>
<proteinExistence type="predicted"/>
<accession>A0A9X3WMH1</accession>
<dbReference type="InterPro" id="IPR036779">
    <property type="entry name" value="LysM_dom_sf"/>
</dbReference>
<evidence type="ECO:0000256" key="1">
    <source>
        <dbReference type="SAM" id="SignalP"/>
    </source>
</evidence>
<dbReference type="PROSITE" id="PS51782">
    <property type="entry name" value="LYSM"/>
    <property type="match status" value="1"/>
</dbReference>
<dbReference type="Pfam" id="PF01476">
    <property type="entry name" value="LysM"/>
    <property type="match status" value="1"/>
</dbReference>
<dbReference type="Gene3D" id="1.10.10.2520">
    <property type="entry name" value="Cell wall hydrolase SleB, domain 1"/>
    <property type="match status" value="1"/>
</dbReference>
<keyword evidence="1" id="KW-0732">Signal</keyword>
<evidence type="ECO:0000313" key="4">
    <source>
        <dbReference type="Proteomes" id="UP001145072"/>
    </source>
</evidence>
<reference evidence="3" key="1">
    <citation type="submission" date="2022-06" db="EMBL/GenBank/DDBJ databases">
        <title>Aquibacillus sp. a new bacterium isolated from soil saline samples.</title>
        <authorList>
            <person name="Galisteo C."/>
            <person name="De La Haba R."/>
            <person name="Sanchez-Porro C."/>
            <person name="Ventosa A."/>
        </authorList>
    </citation>
    <scope>NUCLEOTIDE SEQUENCE</scope>
    <source>
        <strain evidence="3">JCM 12387</strain>
    </source>
</reference>
<protein>
    <submittedName>
        <fullName evidence="3">Cell wall hydrolase</fullName>
    </submittedName>
</protein>
<dbReference type="GO" id="GO:0016787">
    <property type="term" value="F:hydrolase activity"/>
    <property type="evidence" value="ECO:0007669"/>
    <property type="project" value="UniProtKB-KW"/>
</dbReference>